<comment type="caution">
    <text evidence="2">The sequence shown here is derived from an EMBL/GenBank/DDBJ whole genome shotgun (WGS) entry which is preliminary data.</text>
</comment>
<dbReference type="PANTHER" id="PTHR36234:SF5">
    <property type="entry name" value="LYSYL ENDOPEPTIDASE"/>
    <property type="match status" value="1"/>
</dbReference>
<dbReference type="EMBL" id="AQHR01000098">
    <property type="protein sequence ID" value="EON75733.1"/>
    <property type="molecule type" value="Genomic_DNA"/>
</dbReference>
<name>R7ZNV2_9BACT</name>
<accession>R7ZNV2</accession>
<dbReference type="Proteomes" id="UP000013909">
    <property type="component" value="Unassembled WGS sequence"/>
</dbReference>
<dbReference type="Gene3D" id="2.40.10.10">
    <property type="entry name" value="Trypsin-like serine proteases"/>
    <property type="match status" value="2"/>
</dbReference>
<dbReference type="AlphaFoldDB" id="R7ZNV2"/>
<organism evidence="2 3">
    <name type="scientific">Lunatimonas lonarensis</name>
    <dbReference type="NCBI Taxonomy" id="1232681"/>
    <lineage>
        <taxon>Bacteria</taxon>
        <taxon>Pseudomonadati</taxon>
        <taxon>Bacteroidota</taxon>
        <taxon>Cytophagia</taxon>
        <taxon>Cytophagales</taxon>
        <taxon>Cyclobacteriaceae</taxon>
    </lineage>
</organism>
<reference evidence="2 3" key="1">
    <citation type="submission" date="2013-02" db="EMBL/GenBank/DDBJ databases">
        <title>A novel strain isolated from Lonar lake, Maharashtra, India.</title>
        <authorList>
            <person name="Singh A."/>
        </authorList>
    </citation>
    <scope>NUCLEOTIDE SEQUENCE [LARGE SCALE GENOMIC DNA]</scope>
    <source>
        <strain evidence="2 3">AK24</strain>
    </source>
</reference>
<dbReference type="Pfam" id="PF13365">
    <property type="entry name" value="Trypsin_2"/>
    <property type="match status" value="1"/>
</dbReference>
<evidence type="ECO:0000313" key="3">
    <source>
        <dbReference type="Proteomes" id="UP000013909"/>
    </source>
</evidence>
<dbReference type="InterPro" id="IPR009003">
    <property type="entry name" value="Peptidase_S1_PA"/>
</dbReference>
<dbReference type="InterPro" id="IPR043504">
    <property type="entry name" value="Peptidase_S1_PA_chymotrypsin"/>
</dbReference>
<feature type="domain" description="Secretion system C-terminal sorting" evidence="1">
    <location>
        <begin position="491"/>
        <end position="588"/>
    </location>
</feature>
<dbReference type="SUPFAM" id="SSF50494">
    <property type="entry name" value="Trypsin-like serine proteases"/>
    <property type="match status" value="1"/>
</dbReference>
<proteinExistence type="predicted"/>
<protein>
    <recommendedName>
        <fullName evidence="1">Secretion system C-terminal sorting domain-containing protein</fullName>
    </recommendedName>
</protein>
<keyword evidence="3" id="KW-1185">Reference proteome</keyword>
<dbReference type="InterPro" id="IPR026444">
    <property type="entry name" value="Secre_tail"/>
</dbReference>
<dbReference type="PANTHER" id="PTHR36234">
    <property type="entry name" value="LYSYL ENDOPEPTIDASE"/>
    <property type="match status" value="1"/>
</dbReference>
<dbReference type="STRING" id="1232681.ADIS_3823"/>
<sequence length="591" mass="64428">MEIPSTLKIVKVIHAYKNVFNTDFPGVTPGFGASAPCHNNINCEVGHNWQDVSNSVAMVLLANNTRHCSGVLLNNSCQNLTPYFLTAFHCVDVGPGADLGNGNLTPNEIDAAEDWVFRFQYKSPACNGSDAVLFYSFSGSQFRAAFQDTDFALFELNSRPNASTGITYSGWTSTTTPASSSVGIHHPNGDVMKISIDENPATSVGWFQPNTHWRVNFNDGVVQHGSSGSPLFNQDRLVVGQLHGNQNYSTLIPYCDQPIGEYGRFDVSWVGDSTNATRLSNWLDPLGVGGGTITTITIPSITGPDRICATNTNFTLQNVPAGQTVSWAVTPTHLFPSTGRSGTGTTAALRAASSSSSGLATLTYTIDTDCGEYQVQKQLWVGVPDTGMQVEAYYYPICMNEYTYINAFYDPFNANPPGNKASDITNFIWEQPSGVSCFTAGTKNEVLACWFTNPDNYIVRVRAVNSCGQGALRTVHFNVDSWGCSYFSVGINPNPANGNVTIALTETPLDDAAKSVLQAENKGSREFQQYSFNTPPHRIWVVDIVGAERLCVENVPEVNSYQLDIRHLTPGIYVVHIEHRNGTVVRQLRVE</sequence>
<evidence type="ECO:0000313" key="2">
    <source>
        <dbReference type="EMBL" id="EON75733.1"/>
    </source>
</evidence>
<dbReference type="Pfam" id="PF18962">
    <property type="entry name" value="Por_Secre_tail"/>
    <property type="match status" value="1"/>
</dbReference>
<evidence type="ECO:0000259" key="1">
    <source>
        <dbReference type="Pfam" id="PF18962"/>
    </source>
</evidence>
<gene>
    <name evidence="2" type="ORF">ADIS_3823</name>
</gene>